<dbReference type="InterPro" id="IPR029149">
    <property type="entry name" value="Creatin/AminoP/Spt16_N"/>
</dbReference>
<evidence type="ECO:0000256" key="14">
    <source>
        <dbReference type="ARBA" id="ARBA00044351"/>
    </source>
</evidence>
<keyword evidence="8" id="KW-0464">Manganese</keyword>
<evidence type="ECO:0000313" key="17">
    <source>
        <dbReference type="EMBL" id="KXZ54724.1"/>
    </source>
</evidence>
<reference evidence="18" key="1">
    <citation type="journal article" date="2016" name="Nat. Commun.">
        <title>The Gonium pectorale genome demonstrates co-option of cell cycle regulation during the evolution of multicellularity.</title>
        <authorList>
            <person name="Hanschen E.R."/>
            <person name="Marriage T.N."/>
            <person name="Ferris P.J."/>
            <person name="Hamaji T."/>
            <person name="Toyoda A."/>
            <person name="Fujiyama A."/>
            <person name="Neme R."/>
            <person name="Noguchi H."/>
            <person name="Minakuchi Y."/>
            <person name="Suzuki M."/>
            <person name="Kawai-Toyooka H."/>
            <person name="Smith D.R."/>
            <person name="Sparks H."/>
            <person name="Anderson J."/>
            <person name="Bakaric R."/>
            <person name="Luria V."/>
            <person name="Karger A."/>
            <person name="Kirschner M.W."/>
            <person name="Durand P.M."/>
            <person name="Michod R.E."/>
            <person name="Nozaki H."/>
            <person name="Olson B.J."/>
        </authorList>
    </citation>
    <scope>NUCLEOTIDE SEQUENCE [LARGE SCALE GENOMIC DNA]</scope>
    <source>
        <strain evidence="18">NIES-2863</strain>
    </source>
</reference>
<evidence type="ECO:0000256" key="2">
    <source>
        <dbReference type="ARBA" id="ARBA00011738"/>
    </source>
</evidence>
<keyword evidence="18" id="KW-1185">Reference proteome</keyword>
<accession>A0A150GY57</accession>
<dbReference type="SUPFAM" id="SSF53092">
    <property type="entry name" value="Creatinase/prolidase N-terminal domain"/>
    <property type="match status" value="1"/>
</dbReference>
<evidence type="ECO:0000256" key="7">
    <source>
        <dbReference type="ARBA" id="ARBA00023049"/>
    </source>
</evidence>
<dbReference type="SUPFAM" id="SSF55920">
    <property type="entry name" value="Creatinase/aminopeptidase"/>
    <property type="match status" value="1"/>
</dbReference>
<evidence type="ECO:0000256" key="13">
    <source>
        <dbReference type="ARBA" id="ARBA00044284"/>
    </source>
</evidence>
<dbReference type="AlphaFoldDB" id="A0A150GY57"/>
<dbReference type="Pfam" id="PF05195">
    <property type="entry name" value="AMP_N"/>
    <property type="match status" value="1"/>
</dbReference>
<dbReference type="OrthoDB" id="10261878at2759"/>
<organism evidence="17 18">
    <name type="scientific">Gonium pectorale</name>
    <name type="common">Green alga</name>
    <dbReference type="NCBI Taxonomy" id="33097"/>
    <lineage>
        <taxon>Eukaryota</taxon>
        <taxon>Viridiplantae</taxon>
        <taxon>Chlorophyta</taxon>
        <taxon>core chlorophytes</taxon>
        <taxon>Chlorophyceae</taxon>
        <taxon>CS clade</taxon>
        <taxon>Chlamydomonadales</taxon>
        <taxon>Volvocaceae</taxon>
        <taxon>Gonium</taxon>
    </lineage>
</organism>
<dbReference type="Gene3D" id="3.40.350.10">
    <property type="entry name" value="Creatinase/prolidase N-terminal domain"/>
    <property type="match status" value="1"/>
</dbReference>
<protein>
    <recommendedName>
        <fullName evidence="11">Xaa-Pro dipeptidase</fullName>
        <ecNumber evidence="10">3.4.13.9</ecNumber>
    </recommendedName>
    <alternativeName>
        <fullName evidence="14">Imidodipeptidase</fullName>
    </alternativeName>
    <alternativeName>
        <fullName evidence="12">Peptidase D</fullName>
    </alternativeName>
    <alternativeName>
        <fullName evidence="13">Proline dipeptidase</fullName>
    </alternativeName>
</protein>
<sequence>MASAVGLDVPIGPDTYHMGPGTLRISRKALHGKLRSRLLERLRAAIPEEKRGLVFLEGGKTKHLYSSDGEPLFRQEAYMHYVFGVQEEDCYGAMCVKTGRTVLFMPRLPDSYAVWMGHLKTPDEFRSKYGVDAVHYVDEMPATLAELKPACLHVLFGVNSDSGLTVAPPPPPVEGIPLETETLFDVITECRVFKTPEEIEIIRYANRIGSAGHVAMMRACRPGIMEYKLESTFLHHCYSEGGSRCALYTPIAASGPNAAILHYGHACAPNDRQLSAGELALLDCGCEYYLYGSDITTTWPVDGKFTPQQRAVYDAVLAAHRDVKAAMKPGVAWTMLEADIGALFMPHGLGHFLGINTHDVGGYPPGGPPRSTRPGYRSLRTARVLQPGMVITVEPGCYFNPSLLKPALEDPAKSRFLVREAVEAHLGMGGVRLEDNVVVTEGGAESLTHVPRTVEEVEAVMAGGTWEA</sequence>
<keyword evidence="5" id="KW-0378">Hydrolase</keyword>
<comment type="caution">
    <text evidence="17">The sequence shown here is derived from an EMBL/GenBank/DDBJ whole genome shotgun (WGS) entry which is preliminary data.</text>
</comment>
<dbReference type="Proteomes" id="UP000075714">
    <property type="component" value="Unassembled WGS sequence"/>
</dbReference>
<evidence type="ECO:0000256" key="1">
    <source>
        <dbReference type="ARBA" id="ARBA00001936"/>
    </source>
</evidence>
<dbReference type="GO" id="GO:0006508">
    <property type="term" value="P:proteolysis"/>
    <property type="evidence" value="ECO:0007669"/>
    <property type="project" value="UniProtKB-KW"/>
</dbReference>
<dbReference type="InterPro" id="IPR007865">
    <property type="entry name" value="Aminopep_P_N"/>
</dbReference>
<dbReference type="SMART" id="SM01011">
    <property type="entry name" value="AMP_N"/>
    <property type="match status" value="1"/>
</dbReference>
<proteinExistence type="inferred from homology"/>
<dbReference type="PANTHER" id="PTHR48480">
    <property type="match status" value="1"/>
</dbReference>
<dbReference type="CDD" id="cd01087">
    <property type="entry name" value="Prolidase"/>
    <property type="match status" value="1"/>
</dbReference>
<name>A0A150GY57_GONPE</name>
<dbReference type="GO" id="GO:0102009">
    <property type="term" value="F:proline dipeptidase activity"/>
    <property type="evidence" value="ECO:0007669"/>
    <property type="project" value="UniProtKB-EC"/>
</dbReference>
<dbReference type="STRING" id="33097.A0A150GY57"/>
<evidence type="ECO:0000256" key="11">
    <source>
        <dbReference type="ARBA" id="ARBA00044141"/>
    </source>
</evidence>
<evidence type="ECO:0000256" key="9">
    <source>
        <dbReference type="ARBA" id="ARBA00043990"/>
    </source>
</evidence>
<gene>
    <name evidence="17" type="ORF">GPECTOR_4g792</name>
</gene>
<keyword evidence="7" id="KW-0482">Metalloprotease</keyword>
<evidence type="ECO:0000256" key="4">
    <source>
        <dbReference type="ARBA" id="ARBA00022723"/>
    </source>
</evidence>
<evidence type="ECO:0000256" key="10">
    <source>
        <dbReference type="ARBA" id="ARBA00044051"/>
    </source>
</evidence>
<evidence type="ECO:0000256" key="3">
    <source>
        <dbReference type="ARBA" id="ARBA00022670"/>
    </source>
</evidence>
<evidence type="ECO:0000259" key="16">
    <source>
        <dbReference type="SMART" id="SM01011"/>
    </source>
</evidence>
<dbReference type="InterPro" id="IPR052433">
    <property type="entry name" value="X-Pro_dipept-like"/>
</dbReference>
<dbReference type="EC" id="3.4.13.9" evidence="10"/>
<dbReference type="PANTHER" id="PTHR48480:SF2">
    <property type="entry name" value="PEPTIDASE D"/>
    <property type="match status" value="1"/>
</dbReference>
<evidence type="ECO:0000313" key="18">
    <source>
        <dbReference type="Proteomes" id="UP000075714"/>
    </source>
</evidence>
<dbReference type="Pfam" id="PF00557">
    <property type="entry name" value="Peptidase_M24"/>
    <property type="match status" value="1"/>
</dbReference>
<evidence type="ECO:0000256" key="12">
    <source>
        <dbReference type="ARBA" id="ARBA00044252"/>
    </source>
</evidence>
<evidence type="ECO:0000256" key="5">
    <source>
        <dbReference type="ARBA" id="ARBA00022801"/>
    </source>
</evidence>
<evidence type="ECO:0000256" key="15">
    <source>
        <dbReference type="ARBA" id="ARBA00048994"/>
    </source>
</evidence>
<dbReference type="Gene3D" id="3.90.230.10">
    <property type="entry name" value="Creatinase/methionine aminopeptidase superfamily"/>
    <property type="match status" value="1"/>
</dbReference>
<comment type="catalytic activity">
    <reaction evidence="15">
        <text>Xaa-L-Pro dipeptide + H2O = an L-alpha-amino acid + L-proline</text>
        <dbReference type="Rhea" id="RHEA:76407"/>
        <dbReference type="ChEBI" id="CHEBI:15377"/>
        <dbReference type="ChEBI" id="CHEBI:59869"/>
        <dbReference type="ChEBI" id="CHEBI:60039"/>
        <dbReference type="ChEBI" id="CHEBI:195196"/>
        <dbReference type="EC" id="3.4.13.9"/>
    </reaction>
</comment>
<comment type="cofactor">
    <cofactor evidence="1">
        <name>Mn(2+)</name>
        <dbReference type="ChEBI" id="CHEBI:29035"/>
    </cofactor>
</comment>
<dbReference type="GO" id="GO:0070006">
    <property type="term" value="F:metalloaminopeptidase activity"/>
    <property type="evidence" value="ECO:0007669"/>
    <property type="project" value="InterPro"/>
</dbReference>
<dbReference type="InterPro" id="IPR036005">
    <property type="entry name" value="Creatinase/aminopeptidase-like"/>
</dbReference>
<dbReference type="GO" id="GO:0030145">
    <property type="term" value="F:manganese ion binding"/>
    <property type="evidence" value="ECO:0007669"/>
    <property type="project" value="InterPro"/>
</dbReference>
<dbReference type="EMBL" id="LSYV01000005">
    <property type="protein sequence ID" value="KXZ54724.1"/>
    <property type="molecule type" value="Genomic_DNA"/>
</dbReference>
<comment type="subunit">
    <text evidence="2">Homodimer.</text>
</comment>
<evidence type="ECO:0000256" key="6">
    <source>
        <dbReference type="ARBA" id="ARBA00022997"/>
    </source>
</evidence>
<keyword evidence="4" id="KW-0479">Metal-binding</keyword>
<dbReference type="InterPro" id="IPR000994">
    <property type="entry name" value="Pept_M24"/>
</dbReference>
<keyword evidence="6" id="KW-0224">Dipeptidase</keyword>
<evidence type="ECO:0000256" key="8">
    <source>
        <dbReference type="ARBA" id="ARBA00023211"/>
    </source>
</evidence>
<comment type="similarity">
    <text evidence="9">Belongs to the peptidase M24B family. Eukaryotic-type prolidase subfamily.</text>
</comment>
<keyword evidence="3" id="KW-0645">Protease</keyword>
<feature type="domain" description="Aminopeptidase P N-terminal" evidence="16">
    <location>
        <begin position="26"/>
        <end position="163"/>
    </location>
</feature>